<accession>A0ABW4FT71</accession>
<dbReference type="InterPro" id="IPR050712">
    <property type="entry name" value="NAD(P)H-dep_reductase"/>
</dbReference>
<feature type="domain" description="NADPH-dependent FMN reductase-like" evidence="1">
    <location>
        <begin position="2"/>
        <end position="69"/>
    </location>
</feature>
<dbReference type="GO" id="GO:0016491">
    <property type="term" value="F:oxidoreductase activity"/>
    <property type="evidence" value="ECO:0007669"/>
    <property type="project" value="UniProtKB-KW"/>
</dbReference>
<keyword evidence="2" id="KW-0560">Oxidoreductase</keyword>
<proteinExistence type="predicted"/>
<dbReference type="InterPro" id="IPR005025">
    <property type="entry name" value="FMN_Rdtase-like_dom"/>
</dbReference>
<evidence type="ECO:0000313" key="3">
    <source>
        <dbReference type="Proteomes" id="UP001597145"/>
    </source>
</evidence>
<comment type="caution">
    <text evidence="2">The sequence shown here is derived from an EMBL/GenBank/DDBJ whole genome shotgun (WGS) entry which is preliminary data.</text>
</comment>
<keyword evidence="3" id="KW-1185">Reference proteome</keyword>
<gene>
    <name evidence="2" type="ORF">ACFSCY_30230</name>
</gene>
<dbReference type="EMBL" id="JBHUCP010000026">
    <property type="protein sequence ID" value="MFD1533706.1"/>
    <property type="molecule type" value="Genomic_DNA"/>
</dbReference>
<dbReference type="Gene3D" id="3.40.50.360">
    <property type="match status" value="1"/>
</dbReference>
<dbReference type="EC" id="1.-.-.-" evidence="2"/>
<dbReference type="InterPro" id="IPR029039">
    <property type="entry name" value="Flavoprotein-like_sf"/>
</dbReference>
<reference evidence="3" key="1">
    <citation type="journal article" date="2019" name="Int. J. Syst. Evol. Microbiol.">
        <title>The Global Catalogue of Microorganisms (GCM) 10K type strain sequencing project: providing services to taxonomists for standard genome sequencing and annotation.</title>
        <authorList>
            <consortium name="The Broad Institute Genomics Platform"/>
            <consortium name="The Broad Institute Genome Sequencing Center for Infectious Disease"/>
            <person name="Wu L."/>
            <person name="Ma J."/>
        </authorList>
    </citation>
    <scope>NUCLEOTIDE SEQUENCE [LARGE SCALE GENOMIC DNA]</scope>
    <source>
        <strain evidence="3">JCM 12165</strain>
    </source>
</reference>
<name>A0ABW4FT71_9PSEU</name>
<dbReference type="Pfam" id="PF03358">
    <property type="entry name" value="FMN_red"/>
    <property type="match status" value="1"/>
</dbReference>
<dbReference type="SUPFAM" id="SSF52218">
    <property type="entry name" value="Flavoproteins"/>
    <property type="match status" value="1"/>
</dbReference>
<evidence type="ECO:0000259" key="1">
    <source>
        <dbReference type="Pfam" id="PF03358"/>
    </source>
</evidence>
<dbReference type="Proteomes" id="UP001597145">
    <property type="component" value="Unassembled WGS sequence"/>
</dbReference>
<sequence>MFVTPEYNHSVPAALKNAIDYLFAEWNDKAAGFVSYGVHGGTRSVEHLRLALGEVKVADVRTQVALSLFTDFEITDPTEQGVFRPGPHQEETLGELLDEVVAWSRALAPLRSARPTEAVTV</sequence>
<protein>
    <submittedName>
        <fullName evidence="2">NADPH-dependent FMN reductase</fullName>
        <ecNumber evidence="2">1.-.-.-</ecNumber>
    </submittedName>
</protein>
<evidence type="ECO:0000313" key="2">
    <source>
        <dbReference type="EMBL" id="MFD1533706.1"/>
    </source>
</evidence>
<dbReference type="PANTHER" id="PTHR30543:SF21">
    <property type="entry name" value="NAD(P)H-DEPENDENT FMN REDUCTASE LOT6"/>
    <property type="match status" value="1"/>
</dbReference>
<dbReference type="RefSeq" id="WP_343979334.1">
    <property type="nucleotide sequence ID" value="NZ_BAAAJG010000011.1"/>
</dbReference>
<dbReference type="PANTHER" id="PTHR30543">
    <property type="entry name" value="CHROMATE REDUCTASE"/>
    <property type="match status" value="1"/>
</dbReference>
<organism evidence="2 3">
    <name type="scientific">Pseudonocardia aurantiaca</name>
    <dbReference type="NCBI Taxonomy" id="75290"/>
    <lineage>
        <taxon>Bacteria</taxon>
        <taxon>Bacillati</taxon>
        <taxon>Actinomycetota</taxon>
        <taxon>Actinomycetes</taxon>
        <taxon>Pseudonocardiales</taxon>
        <taxon>Pseudonocardiaceae</taxon>
        <taxon>Pseudonocardia</taxon>
    </lineage>
</organism>